<dbReference type="Proteomes" id="UP000256269">
    <property type="component" value="Unassembled WGS sequence"/>
</dbReference>
<evidence type="ECO:0000313" key="1">
    <source>
        <dbReference type="EMBL" id="REH44884.1"/>
    </source>
</evidence>
<proteinExistence type="predicted"/>
<dbReference type="AlphaFoldDB" id="A0A3E0HGM2"/>
<protein>
    <submittedName>
        <fullName evidence="1">Uncharacterized protein</fullName>
    </submittedName>
</protein>
<evidence type="ECO:0000313" key="2">
    <source>
        <dbReference type="Proteomes" id="UP000256269"/>
    </source>
</evidence>
<dbReference type="EMBL" id="QUNO01000008">
    <property type="protein sequence ID" value="REH44884.1"/>
    <property type="molecule type" value="Genomic_DNA"/>
</dbReference>
<organism evidence="1 2">
    <name type="scientific">Kutzneria buriramensis</name>
    <dbReference type="NCBI Taxonomy" id="1045776"/>
    <lineage>
        <taxon>Bacteria</taxon>
        <taxon>Bacillati</taxon>
        <taxon>Actinomycetota</taxon>
        <taxon>Actinomycetes</taxon>
        <taxon>Pseudonocardiales</taxon>
        <taxon>Pseudonocardiaceae</taxon>
        <taxon>Kutzneria</taxon>
    </lineage>
</organism>
<gene>
    <name evidence="1" type="ORF">BCF44_108365</name>
</gene>
<dbReference type="OrthoDB" id="4257658at2"/>
<name>A0A3E0HGM2_9PSEU</name>
<keyword evidence="2" id="KW-1185">Reference proteome</keyword>
<sequence>MRDFFDPDGPPVWHGPSELAGPTKVLVVNLAVSVLSNDIVGNDITEAVGLYLAAYARFNVWYGNGAGGGKGPAELSAIRAWSGELSKSIYDAWKNYERAFGAARHEDVEVYYVRLLAAVKSVVGEYCGIMGESIADFGDLS</sequence>
<reference evidence="1 2" key="1">
    <citation type="submission" date="2018-08" db="EMBL/GenBank/DDBJ databases">
        <title>Genomic Encyclopedia of Archaeal and Bacterial Type Strains, Phase II (KMG-II): from individual species to whole genera.</title>
        <authorList>
            <person name="Goeker M."/>
        </authorList>
    </citation>
    <scope>NUCLEOTIDE SEQUENCE [LARGE SCALE GENOMIC DNA]</scope>
    <source>
        <strain evidence="1 2">DSM 45791</strain>
    </source>
</reference>
<dbReference type="RefSeq" id="WP_147328621.1">
    <property type="nucleotide sequence ID" value="NZ_CP144375.1"/>
</dbReference>
<accession>A0A3E0HGM2</accession>
<comment type="caution">
    <text evidence="1">The sequence shown here is derived from an EMBL/GenBank/DDBJ whole genome shotgun (WGS) entry which is preliminary data.</text>
</comment>